<evidence type="ECO:0000256" key="2">
    <source>
        <dbReference type="ARBA" id="ARBA00012543"/>
    </source>
</evidence>
<keyword evidence="4" id="KW-0812">Transmembrane</keyword>
<feature type="non-terminal residue" evidence="7">
    <location>
        <position position="280"/>
    </location>
</feature>
<dbReference type="OrthoDB" id="5321960at2759"/>
<keyword evidence="3" id="KW-0328">Glycosyltransferase</keyword>
<name>A0A4P9WNJ2_9FUNG</name>
<dbReference type="EMBL" id="KZ993838">
    <property type="protein sequence ID" value="RKO94689.1"/>
    <property type="molecule type" value="Genomic_DNA"/>
</dbReference>
<dbReference type="Proteomes" id="UP000269721">
    <property type="component" value="Unassembled WGS sequence"/>
</dbReference>
<keyword evidence="3" id="KW-0808">Transferase</keyword>
<proteinExistence type="predicted"/>
<dbReference type="InterPro" id="IPR004835">
    <property type="entry name" value="Chitin_synth"/>
</dbReference>
<dbReference type="SUPFAM" id="SSF53448">
    <property type="entry name" value="Nucleotide-diphospho-sugar transferases"/>
    <property type="match status" value="1"/>
</dbReference>
<dbReference type="GO" id="GO:0071944">
    <property type="term" value="C:cell periphery"/>
    <property type="evidence" value="ECO:0007669"/>
    <property type="project" value="TreeGrafter"/>
</dbReference>
<comment type="subcellular location">
    <subcellularLocation>
        <location evidence="1">Membrane</location>
        <topology evidence="1">Multi-pass membrane protein</topology>
    </subcellularLocation>
</comment>
<dbReference type="GO" id="GO:0004100">
    <property type="term" value="F:chitin synthase activity"/>
    <property type="evidence" value="ECO:0007669"/>
    <property type="project" value="UniProtKB-EC"/>
</dbReference>
<feature type="non-terminal residue" evidence="7">
    <location>
        <position position="1"/>
    </location>
</feature>
<evidence type="ECO:0000256" key="4">
    <source>
        <dbReference type="ARBA" id="ARBA00022692"/>
    </source>
</evidence>
<accession>A0A4P9WNJ2</accession>
<dbReference type="EC" id="2.4.1.16" evidence="2"/>
<keyword evidence="5" id="KW-1133">Transmembrane helix</keyword>
<reference evidence="8" key="1">
    <citation type="journal article" date="2018" name="Nat. Microbiol.">
        <title>Leveraging single-cell genomics to expand the fungal tree of life.</title>
        <authorList>
            <person name="Ahrendt S.R."/>
            <person name="Quandt C.A."/>
            <person name="Ciobanu D."/>
            <person name="Clum A."/>
            <person name="Salamov A."/>
            <person name="Andreopoulos B."/>
            <person name="Cheng J.F."/>
            <person name="Woyke T."/>
            <person name="Pelin A."/>
            <person name="Henrissat B."/>
            <person name="Reynolds N.K."/>
            <person name="Benny G.L."/>
            <person name="Smith M.E."/>
            <person name="James T.Y."/>
            <person name="Grigoriev I.V."/>
        </authorList>
    </citation>
    <scope>NUCLEOTIDE SEQUENCE [LARGE SCALE GENOMIC DNA]</scope>
</reference>
<sequence length="280" mass="32810">SILKSNYPPENIEIHISFDSDERSAVYESILTHFGIYNDRNNESVSTIYMGSTLFVHKFKHGGKRLTQHKTFTRIKERFLMFSSNKLDPEQTIILLTDSDNYLYNNAIRNLTYNFNRNPKKLAFAGYMTCMSSGKNRFNFWKLIQDTEYVGGEMNRFLELMLGTINCLPGGFTAIRGQAMLKIADIYFSDLPSESITDYHRNYLGEDRFMTHIMHQNFPPYSIGFCPSARCQTDPPATMFQYVKQRRRWLLGAIGNETYMLTDRSIWKQYKLLLLFKLFQ</sequence>
<protein>
    <recommendedName>
        <fullName evidence="2">chitin synthase</fullName>
        <ecNumber evidence="2">2.4.1.16</ecNumber>
    </recommendedName>
</protein>
<evidence type="ECO:0000256" key="5">
    <source>
        <dbReference type="ARBA" id="ARBA00022989"/>
    </source>
</evidence>
<dbReference type="InterPro" id="IPR029044">
    <property type="entry name" value="Nucleotide-diphossugar_trans"/>
</dbReference>
<evidence type="ECO:0000313" key="7">
    <source>
        <dbReference type="EMBL" id="RKO94689.1"/>
    </source>
</evidence>
<gene>
    <name evidence="7" type="ORF">BDK51DRAFT_10949</name>
</gene>
<keyword evidence="6" id="KW-0472">Membrane</keyword>
<evidence type="ECO:0000256" key="3">
    <source>
        <dbReference type="ARBA" id="ARBA00022676"/>
    </source>
</evidence>
<dbReference type="GO" id="GO:0016020">
    <property type="term" value="C:membrane"/>
    <property type="evidence" value="ECO:0007669"/>
    <property type="project" value="UniProtKB-SubCell"/>
</dbReference>
<evidence type="ECO:0000313" key="8">
    <source>
        <dbReference type="Proteomes" id="UP000269721"/>
    </source>
</evidence>
<organism evidence="7 8">
    <name type="scientific">Blyttiomyces helicus</name>
    <dbReference type="NCBI Taxonomy" id="388810"/>
    <lineage>
        <taxon>Eukaryota</taxon>
        <taxon>Fungi</taxon>
        <taxon>Fungi incertae sedis</taxon>
        <taxon>Chytridiomycota</taxon>
        <taxon>Chytridiomycota incertae sedis</taxon>
        <taxon>Chytridiomycetes</taxon>
        <taxon>Chytridiomycetes incertae sedis</taxon>
        <taxon>Blyttiomyces</taxon>
    </lineage>
</organism>
<dbReference type="GO" id="GO:0006031">
    <property type="term" value="P:chitin biosynthetic process"/>
    <property type="evidence" value="ECO:0007669"/>
    <property type="project" value="TreeGrafter"/>
</dbReference>
<keyword evidence="8" id="KW-1185">Reference proteome</keyword>
<dbReference type="PANTHER" id="PTHR22914">
    <property type="entry name" value="CHITIN SYNTHASE"/>
    <property type="match status" value="1"/>
</dbReference>
<dbReference type="PANTHER" id="PTHR22914:SF46">
    <property type="entry name" value="CHITIN SYNTHASE"/>
    <property type="match status" value="1"/>
</dbReference>
<dbReference type="GO" id="GO:0030428">
    <property type="term" value="C:cell septum"/>
    <property type="evidence" value="ECO:0007669"/>
    <property type="project" value="TreeGrafter"/>
</dbReference>
<dbReference type="Pfam" id="PF03142">
    <property type="entry name" value="Chitin_synth_2"/>
    <property type="match status" value="1"/>
</dbReference>
<dbReference type="AlphaFoldDB" id="A0A4P9WNJ2"/>
<evidence type="ECO:0000256" key="6">
    <source>
        <dbReference type="ARBA" id="ARBA00023136"/>
    </source>
</evidence>
<evidence type="ECO:0000256" key="1">
    <source>
        <dbReference type="ARBA" id="ARBA00004141"/>
    </source>
</evidence>